<gene>
    <name evidence="1" type="ORF">S01H4_28949</name>
</gene>
<protein>
    <submittedName>
        <fullName evidence="1">Uncharacterized protein</fullName>
    </submittedName>
</protein>
<evidence type="ECO:0000313" key="1">
    <source>
        <dbReference type="EMBL" id="GAG75554.1"/>
    </source>
</evidence>
<sequence>MTKGGIACSMVLGSIPLPSKTLNVGEAVDVPTQMPFNAMGSRLYVKGRLRITLRRYVKIADRTCAQFDVDIDISDLKVPPELEGEYRCSTKGASVFYFDVSKRRFVSGTTAVQAGLSIDAPAPKIKIPGVEVPDMPER</sequence>
<name>X1A1B6_9ZZZZ</name>
<reference evidence="1" key="1">
    <citation type="journal article" date="2014" name="Front. Microbiol.">
        <title>High frequency of phylogenetically diverse reductive dehalogenase-homologous genes in deep subseafloor sedimentary metagenomes.</title>
        <authorList>
            <person name="Kawai M."/>
            <person name="Futagami T."/>
            <person name="Toyoda A."/>
            <person name="Takaki Y."/>
            <person name="Nishi S."/>
            <person name="Hori S."/>
            <person name="Arai W."/>
            <person name="Tsubouchi T."/>
            <person name="Morono Y."/>
            <person name="Uchiyama I."/>
            <person name="Ito T."/>
            <person name="Fujiyama A."/>
            <person name="Inagaki F."/>
            <person name="Takami H."/>
        </authorList>
    </citation>
    <scope>NUCLEOTIDE SEQUENCE</scope>
    <source>
        <strain evidence="1">Expedition CK06-06</strain>
    </source>
</reference>
<comment type="caution">
    <text evidence="1">The sequence shown here is derived from an EMBL/GenBank/DDBJ whole genome shotgun (WGS) entry which is preliminary data.</text>
</comment>
<organism evidence="1">
    <name type="scientific">marine sediment metagenome</name>
    <dbReference type="NCBI Taxonomy" id="412755"/>
    <lineage>
        <taxon>unclassified sequences</taxon>
        <taxon>metagenomes</taxon>
        <taxon>ecological metagenomes</taxon>
    </lineage>
</organism>
<proteinExistence type="predicted"/>
<dbReference type="AlphaFoldDB" id="X1A1B6"/>
<feature type="non-terminal residue" evidence="1">
    <location>
        <position position="138"/>
    </location>
</feature>
<dbReference type="EMBL" id="BART01014569">
    <property type="protein sequence ID" value="GAG75554.1"/>
    <property type="molecule type" value="Genomic_DNA"/>
</dbReference>
<accession>X1A1B6</accession>